<dbReference type="GO" id="GO:0005737">
    <property type="term" value="C:cytoplasm"/>
    <property type="evidence" value="ECO:0007669"/>
    <property type="project" value="UniProtKB-SubCell"/>
</dbReference>
<feature type="site" description="Interaction with target DNA" evidence="10">
    <location>
        <position position="87"/>
    </location>
</feature>
<name>A0A368TAK2_9ACTN</name>
<comment type="subcellular location">
    <subcellularLocation>
        <location evidence="1 10">Cytoplasm</location>
    </subcellularLocation>
</comment>
<dbReference type="HAMAP" id="MF_00801">
    <property type="entry name" value="Endonuclease_5"/>
    <property type="match status" value="1"/>
</dbReference>
<evidence type="ECO:0000313" key="12">
    <source>
        <dbReference type="Proteomes" id="UP000253318"/>
    </source>
</evidence>
<evidence type="ECO:0000256" key="5">
    <source>
        <dbReference type="ARBA" id="ARBA00022759"/>
    </source>
</evidence>
<dbReference type="GO" id="GO:0003727">
    <property type="term" value="F:single-stranded RNA binding"/>
    <property type="evidence" value="ECO:0007669"/>
    <property type="project" value="TreeGrafter"/>
</dbReference>
<keyword evidence="5 10" id="KW-0255">Endonuclease</keyword>
<evidence type="ECO:0000256" key="7">
    <source>
        <dbReference type="ARBA" id="ARBA00022801"/>
    </source>
</evidence>
<reference evidence="11 12" key="1">
    <citation type="submission" date="2018-04" db="EMBL/GenBank/DDBJ databases">
        <title>Novel actinobacteria from marine sediment.</title>
        <authorList>
            <person name="Ng Z.Y."/>
            <person name="Tan G.Y.A."/>
        </authorList>
    </citation>
    <scope>NUCLEOTIDE SEQUENCE [LARGE SCALE GENOMIC DNA]</scope>
    <source>
        <strain evidence="11 12">TPS81</strain>
    </source>
</reference>
<sequence length="232" mass="24692">MPAIDQHLADPLLWPADPEAARAVQERLAGRVRVAPLDLDSVSLVAGLDVTYAPGDAGLVAAVVLLELPSLRVVESHTVTAEPAFPYVPGLFAFRELPPLLRALRRLEAEPDVYVCDGYGLAHPRRFGLACHLGVLLDRPALGVAKSAFVGEAEPPAPARGSAGDLRDGGEVIGRSLRTRDGVKPVYVSVGHRVDLDSACELVLRLSPRYRIPEPIRAADQLSRARLAASGG</sequence>
<feature type="binding site" evidence="10">
    <location>
        <position position="49"/>
    </location>
    <ligand>
        <name>Mg(2+)</name>
        <dbReference type="ChEBI" id="CHEBI:18420"/>
    </ligand>
</feature>
<dbReference type="EC" id="3.1.21.7" evidence="10"/>
<keyword evidence="7 10" id="KW-0378">Hydrolase</keyword>
<feature type="binding site" evidence="10">
    <location>
        <position position="117"/>
    </location>
    <ligand>
        <name>Mg(2+)</name>
        <dbReference type="ChEBI" id="CHEBI:18420"/>
    </ligand>
</feature>
<keyword evidence="3 10" id="KW-0540">Nuclease</keyword>
<comment type="catalytic activity">
    <reaction evidence="10">
        <text>Endonucleolytic cleavage at apurinic or apyrimidinic sites to products with a 5'-phosphate.</text>
        <dbReference type="EC" id="3.1.21.7"/>
    </reaction>
</comment>
<keyword evidence="8 10" id="KW-0460">Magnesium</keyword>
<dbReference type="GO" id="GO:0043737">
    <property type="term" value="F:deoxyribonuclease V activity"/>
    <property type="evidence" value="ECO:0007669"/>
    <property type="project" value="UniProtKB-UniRule"/>
</dbReference>
<evidence type="ECO:0000313" key="11">
    <source>
        <dbReference type="EMBL" id="RCV59925.1"/>
    </source>
</evidence>
<evidence type="ECO:0000256" key="9">
    <source>
        <dbReference type="ARBA" id="ARBA00023204"/>
    </source>
</evidence>
<keyword evidence="12" id="KW-1185">Reference proteome</keyword>
<evidence type="ECO:0000256" key="2">
    <source>
        <dbReference type="ARBA" id="ARBA00022490"/>
    </source>
</evidence>
<dbReference type="FunFam" id="3.30.2170.10:FF:000007">
    <property type="entry name" value="Endonuclease V"/>
    <property type="match status" value="1"/>
</dbReference>
<protein>
    <recommendedName>
        <fullName evidence="10">Endonuclease V</fullName>
        <ecNumber evidence="10">3.1.21.7</ecNumber>
    </recommendedName>
    <alternativeName>
        <fullName evidence="10">Deoxyinosine 3'endonuclease</fullName>
    </alternativeName>
    <alternativeName>
        <fullName evidence="10">Deoxyribonuclease V</fullName>
        <shortName evidence="10">DNase V</shortName>
    </alternativeName>
</protein>
<dbReference type="Pfam" id="PF04493">
    <property type="entry name" value="Endonuclease_5"/>
    <property type="match status" value="1"/>
</dbReference>
<keyword evidence="4 10" id="KW-0479">Metal-binding</keyword>
<gene>
    <name evidence="10" type="primary">nfi</name>
    <name evidence="11" type="ORF">DEF24_08420</name>
</gene>
<evidence type="ECO:0000256" key="6">
    <source>
        <dbReference type="ARBA" id="ARBA00022763"/>
    </source>
</evidence>
<dbReference type="Gene3D" id="3.30.2170.10">
    <property type="entry name" value="archaeoglobus fulgidus dsm 4304 superfamily"/>
    <property type="match status" value="1"/>
</dbReference>
<dbReference type="AlphaFoldDB" id="A0A368TAK2"/>
<dbReference type="CDD" id="cd06559">
    <property type="entry name" value="Endonuclease_V"/>
    <property type="match status" value="1"/>
</dbReference>
<evidence type="ECO:0000256" key="4">
    <source>
        <dbReference type="ARBA" id="ARBA00022723"/>
    </source>
</evidence>
<dbReference type="GO" id="GO:0006281">
    <property type="term" value="P:DNA repair"/>
    <property type="evidence" value="ECO:0007669"/>
    <property type="project" value="UniProtKB-UniRule"/>
</dbReference>
<dbReference type="EMBL" id="QEIN01000051">
    <property type="protein sequence ID" value="RCV59925.1"/>
    <property type="molecule type" value="Genomic_DNA"/>
</dbReference>
<evidence type="ECO:0000256" key="3">
    <source>
        <dbReference type="ARBA" id="ARBA00022722"/>
    </source>
</evidence>
<comment type="similarity">
    <text evidence="10">Belongs to the endonuclease V family.</text>
</comment>
<dbReference type="GO" id="GO:0000287">
    <property type="term" value="F:magnesium ion binding"/>
    <property type="evidence" value="ECO:0007669"/>
    <property type="project" value="UniProtKB-UniRule"/>
</dbReference>
<proteinExistence type="inferred from homology"/>
<dbReference type="InterPro" id="IPR007581">
    <property type="entry name" value="Endonuclease-V"/>
</dbReference>
<dbReference type="GO" id="GO:0016891">
    <property type="term" value="F:RNA endonuclease activity producing 5'-phosphomonoesters, hydrolytic mechanism"/>
    <property type="evidence" value="ECO:0007669"/>
    <property type="project" value="TreeGrafter"/>
</dbReference>
<keyword evidence="9 10" id="KW-0234">DNA repair</keyword>
<comment type="caution">
    <text evidence="11">The sequence shown here is derived from an EMBL/GenBank/DDBJ whole genome shotgun (WGS) entry which is preliminary data.</text>
</comment>
<dbReference type="Proteomes" id="UP000253318">
    <property type="component" value="Unassembled WGS sequence"/>
</dbReference>
<evidence type="ECO:0000256" key="10">
    <source>
        <dbReference type="HAMAP-Rule" id="MF_00801"/>
    </source>
</evidence>
<keyword evidence="2 10" id="KW-0963">Cytoplasm</keyword>
<keyword evidence="6 10" id="KW-0227">DNA damage</keyword>
<comment type="cofactor">
    <cofactor evidence="10">
        <name>Mg(2+)</name>
        <dbReference type="ChEBI" id="CHEBI:18420"/>
    </cofactor>
</comment>
<evidence type="ECO:0000256" key="1">
    <source>
        <dbReference type="ARBA" id="ARBA00004496"/>
    </source>
</evidence>
<evidence type="ECO:0000256" key="8">
    <source>
        <dbReference type="ARBA" id="ARBA00022842"/>
    </source>
</evidence>
<accession>A0A368TAK2</accession>
<dbReference type="OrthoDB" id="9790916at2"/>
<dbReference type="RefSeq" id="WP_114397924.1">
    <property type="nucleotide sequence ID" value="NZ_QEIM01000053.1"/>
</dbReference>
<comment type="function">
    <text evidence="10">DNA repair enzyme involved in the repair of deaminated bases. Selectively cleaves double-stranded DNA at the second phosphodiester bond 3' to a deoxyinosine leaving behind the intact lesion on the nicked DNA.</text>
</comment>
<organism evidence="11 12">
    <name type="scientific">Marinitenerispora sediminis</name>
    <dbReference type="NCBI Taxonomy" id="1931232"/>
    <lineage>
        <taxon>Bacteria</taxon>
        <taxon>Bacillati</taxon>
        <taxon>Actinomycetota</taxon>
        <taxon>Actinomycetes</taxon>
        <taxon>Streptosporangiales</taxon>
        <taxon>Nocardiopsidaceae</taxon>
        <taxon>Marinitenerispora</taxon>
    </lineage>
</organism>
<dbReference type="PANTHER" id="PTHR28511:SF1">
    <property type="entry name" value="ENDONUCLEASE V"/>
    <property type="match status" value="1"/>
</dbReference>
<dbReference type="PANTHER" id="PTHR28511">
    <property type="entry name" value="ENDONUCLEASE V"/>
    <property type="match status" value="1"/>
</dbReference>